<accession>A0A8H9GJQ2</accession>
<protein>
    <recommendedName>
        <fullName evidence="1">ThuA-like domain-containing protein</fullName>
    </recommendedName>
</protein>
<dbReference type="InterPro" id="IPR029062">
    <property type="entry name" value="Class_I_gatase-like"/>
</dbReference>
<keyword evidence="3" id="KW-1185">Reference proteome</keyword>
<dbReference type="Gene3D" id="3.40.50.880">
    <property type="match status" value="1"/>
</dbReference>
<dbReference type="AlphaFoldDB" id="A0A8H9GJQ2"/>
<dbReference type="InterPro" id="IPR029010">
    <property type="entry name" value="ThuA-like"/>
</dbReference>
<dbReference type="Proteomes" id="UP000655589">
    <property type="component" value="Unassembled WGS sequence"/>
</dbReference>
<dbReference type="PANTHER" id="PTHR40469:SF2">
    <property type="entry name" value="GALACTOSE-BINDING DOMAIN-LIKE SUPERFAMILY PROTEIN"/>
    <property type="match status" value="1"/>
</dbReference>
<evidence type="ECO:0000313" key="3">
    <source>
        <dbReference type="Proteomes" id="UP000655589"/>
    </source>
</evidence>
<dbReference type="RefSeq" id="WP_171106774.1">
    <property type="nucleotide sequence ID" value="NZ_BMPT01000013.1"/>
</dbReference>
<evidence type="ECO:0000313" key="2">
    <source>
        <dbReference type="EMBL" id="GGM32963.1"/>
    </source>
</evidence>
<proteinExistence type="predicted"/>
<evidence type="ECO:0000259" key="1">
    <source>
        <dbReference type="Pfam" id="PF06283"/>
    </source>
</evidence>
<dbReference type="PANTHER" id="PTHR40469">
    <property type="entry name" value="SECRETED GLYCOSYL HYDROLASE"/>
    <property type="match status" value="1"/>
</dbReference>
<organism evidence="2 3">
    <name type="scientific">Promicromonospora citrea</name>
    <dbReference type="NCBI Taxonomy" id="43677"/>
    <lineage>
        <taxon>Bacteria</taxon>
        <taxon>Bacillati</taxon>
        <taxon>Actinomycetota</taxon>
        <taxon>Actinomycetes</taxon>
        <taxon>Micrococcales</taxon>
        <taxon>Promicromonosporaceae</taxon>
        <taxon>Promicromonospora</taxon>
    </lineage>
</organism>
<reference evidence="2" key="2">
    <citation type="submission" date="2020-09" db="EMBL/GenBank/DDBJ databases">
        <authorList>
            <person name="Sun Q."/>
            <person name="Ohkuma M."/>
        </authorList>
    </citation>
    <scope>NUCLEOTIDE SEQUENCE</scope>
    <source>
        <strain evidence="2">JCM 3051</strain>
    </source>
</reference>
<sequence length="223" mass="24003">MTRRILILAGRGRYEDPWHDHAATSHAVAGVLGDLGTVEVRGLFRDALDDLGPADLLVVNSGTGRRDADFDGSDDDWRPFHDHLEAWARAGGAVLGLHQAANTFSDAPAWETVLGGRWIPGESMHPPIGEARFDLVAGHPVTDGLAAVDAYDERYCLLRPTSDARVLGTTRDDDGGTHPVLWVTEAHGGRTVYSALGHGTRSYAAEGHRTLLRAAASWLLGRS</sequence>
<dbReference type="EMBL" id="BMPT01000013">
    <property type="protein sequence ID" value="GGM32963.1"/>
    <property type="molecule type" value="Genomic_DNA"/>
</dbReference>
<comment type="caution">
    <text evidence="2">The sequence shown here is derived from an EMBL/GenBank/DDBJ whole genome shotgun (WGS) entry which is preliminary data.</text>
</comment>
<dbReference type="Pfam" id="PF06283">
    <property type="entry name" value="ThuA"/>
    <property type="match status" value="1"/>
</dbReference>
<dbReference type="SUPFAM" id="SSF52317">
    <property type="entry name" value="Class I glutamine amidotransferase-like"/>
    <property type="match status" value="1"/>
</dbReference>
<gene>
    <name evidence="2" type="ORF">GCM10010102_30590</name>
</gene>
<name>A0A8H9GJQ2_9MICO</name>
<feature type="domain" description="ThuA-like" evidence="1">
    <location>
        <begin position="81"/>
        <end position="218"/>
    </location>
</feature>
<reference evidence="2" key="1">
    <citation type="journal article" date="2014" name="Int. J. Syst. Evol. Microbiol.">
        <title>Complete genome sequence of Corynebacterium casei LMG S-19264T (=DSM 44701T), isolated from a smear-ripened cheese.</title>
        <authorList>
            <consortium name="US DOE Joint Genome Institute (JGI-PGF)"/>
            <person name="Walter F."/>
            <person name="Albersmeier A."/>
            <person name="Kalinowski J."/>
            <person name="Ruckert C."/>
        </authorList>
    </citation>
    <scope>NUCLEOTIDE SEQUENCE</scope>
    <source>
        <strain evidence="2">JCM 3051</strain>
    </source>
</reference>